<dbReference type="Proteomes" id="UP000070260">
    <property type="component" value="Chromosome"/>
</dbReference>
<dbReference type="AlphaFoldDB" id="A0A127EHF3"/>
<dbReference type="EMBL" id="CP010994">
    <property type="protein sequence ID" value="AMN35367.1"/>
    <property type="molecule type" value="Genomic_DNA"/>
</dbReference>
<feature type="transmembrane region" description="Helical" evidence="1">
    <location>
        <begin position="194"/>
        <end position="215"/>
    </location>
</feature>
<keyword evidence="1" id="KW-0812">Transmembrane</keyword>
<protein>
    <recommendedName>
        <fullName evidence="4">DUF3592 domain-containing protein</fullName>
    </recommendedName>
</protein>
<evidence type="ECO:0000256" key="1">
    <source>
        <dbReference type="SAM" id="Phobius"/>
    </source>
</evidence>
<evidence type="ECO:0000313" key="3">
    <source>
        <dbReference type="Proteomes" id="UP000070260"/>
    </source>
</evidence>
<sequence>MENNKVKVWFLKLVVSLVCVLIIYTIASDLYKIAYLEFKGVETTGKLITFDEKINSGRSKSKSYTPIVRIKVEGQEIDVPAKLNKIDKDLVDFVGDEVKVKYSSKDYNLLIINDKKYLLNRINYMLLAFQILIFALLSVCIKATCGEDGKVKWIMEKKNPVLNLLFWTPGLIFSFLWIYYQIILGKYAMEQFDFIGALGTFMFLLVYIIISDNFIKRNKKSHKILIK</sequence>
<dbReference type="PATRIC" id="fig|1502.177.peg.1263"/>
<feature type="transmembrane region" description="Helical" evidence="1">
    <location>
        <begin position="122"/>
        <end position="141"/>
    </location>
</feature>
<name>A0A127EHF3_CLOPF</name>
<organism evidence="2 3">
    <name type="scientific">Clostridium perfringens</name>
    <dbReference type="NCBI Taxonomy" id="1502"/>
    <lineage>
        <taxon>Bacteria</taxon>
        <taxon>Bacillati</taxon>
        <taxon>Bacillota</taxon>
        <taxon>Clostridia</taxon>
        <taxon>Eubacteriales</taxon>
        <taxon>Clostridiaceae</taxon>
        <taxon>Clostridium</taxon>
    </lineage>
</organism>
<proteinExistence type="predicted"/>
<dbReference type="RefSeq" id="WP_061427398.1">
    <property type="nucleotide sequence ID" value="NZ_CATNZO010000001.1"/>
</dbReference>
<keyword evidence="1" id="KW-0472">Membrane</keyword>
<reference evidence="2 3" key="1">
    <citation type="journal article" date="2016" name="PLoS ONE">
        <title>Plasmid Characterization and Chromosome Analysis of Two netF+ Clostridium perfringens Isolates Associated with Foal and Canine Necrotizing Enteritis.</title>
        <authorList>
            <person name="Mehdizadeh Gohari I."/>
            <person name="Kropinski A.M."/>
            <person name="Weese S.J."/>
            <person name="Parreira V.R."/>
            <person name="Whitehead A.E."/>
            <person name="Boerlin P."/>
            <person name="Prescott J.F."/>
        </authorList>
    </citation>
    <scope>NUCLEOTIDE SEQUENCE [LARGE SCALE GENOMIC DNA]</scope>
    <source>
        <strain evidence="2 3">JP838</strain>
    </source>
</reference>
<keyword evidence="1" id="KW-1133">Transmembrane helix</keyword>
<evidence type="ECO:0000313" key="2">
    <source>
        <dbReference type="EMBL" id="AMN35367.1"/>
    </source>
</evidence>
<feature type="transmembrane region" description="Helical" evidence="1">
    <location>
        <begin position="9"/>
        <end position="27"/>
    </location>
</feature>
<evidence type="ECO:0008006" key="4">
    <source>
        <dbReference type="Google" id="ProtNLM"/>
    </source>
</evidence>
<gene>
    <name evidence="2" type="ORF">JFP838_06245</name>
</gene>
<accession>A0A127EHF3</accession>
<feature type="transmembrane region" description="Helical" evidence="1">
    <location>
        <begin position="161"/>
        <end position="182"/>
    </location>
</feature>